<feature type="chain" id="PRO_5035910959" description="Glucose-methanol-choline oxidoreductase N-terminal domain-containing protein" evidence="5">
    <location>
        <begin position="20"/>
        <end position="613"/>
    </location>
</feature>
<feature type="domain" description="Glucose-methanol-choline oxidoreductase N-terminal" evidence="6">
    <location>
        <begin position="296"/>
        <end position="310"/>
    </location>
</feature>
<dbReference type="PANTHER" id="PTHR11552">
    <property type="entry name" value="GLUCOSE-METHANOL-CHOLINE GMC OXIDOREDUCTASE"/>
    <property type="match status" value="1"/>
</dbReference>
<dbReference type="PIRSF" id="PIRSF000137">
    <property type="entry name" value="Alcohol_oxidase"/>
    <property type="match status" value="1"/>
</dbReference>
<evidence type="ECO:0000256" key="2">
    <source>
        <dbReference type="ARBA" id="ARBA00010790"/>
    </source>
</evidence>
<dbReference type="Gene3D" id="3.30.560.10">
    <property type="entry name" value="Glucose Oxidase, domain 3"/>
    <property type="match status" value="1"/>
</dbReference>
<dbReference type="InterPro" id="IPR012132">
    <property type="entry name" value="GMC_OxRdtase"/>
</dbReference>
<dbReference type="Pfam" id="PF05199">
    <property type="entry name" value="GMC_oxred_C"/>
    <property type="match status" value="1"/>
</dbReference>
<comment type="cofactor">
    <cofactor evidence="1">
        <name>FAD</name>
        <dbReference type="ChEBI" id="CHEBI:57692"/>
    </cofactor>
</comment>
<evidence type="ECO:0000256" key="3">
    <source>
        <dbReference type="ARBA" id="ARBA00022630"/>
    </source>
</evidence>
<protein>
    <recommendedName>
        <fullName evidence="6">Glucose-methanol-choline oxidoreductase N-terminal domain-containing protein</fullName>
    </recommendedName>
</protein>
<dbReference type="InterPro" id="IPR000172">
    <property type="entry name" value="GMC_OxRdtase_N"/>
</dbReference>
<dbReference type="SUPFAM" id="SSF54373">
    <property type="entry name" value="FAD-linked reductases, C-terminal domain"/>
    <property type="match status" value="1"/>
</dbReference>
<comment type="caution">
    <text evidence="7">The sequence shown here is derived from an EMBL/GenBank/DDBJ whole genome shotgun (WGS) entry which is preliminary data.</text>
</comment>
<organism evidence="7 8">
    <name type="scientific">Arctia plantaginis</name>
    <name type="common">Wood tiger moth</name>
    <name type="synonym">Phalaena plantaginis</name>
    <dbReference type="NCBI Taxonomy" id="874455"/>
    <lineage>
        <taxon>Eukaryota</taxon>
        <taxon>Metazoa</taxon>
        <taxon>Ecdysozoa</taxon>
        <taxon>Arthropoda</taxon>
        <taxon>Hexapoda</taxon>
        <taxon>Insecta</taxon>
        <taxon>Pterygota</taxon>
        <taxon>Neoptera</taxon>
        <taxon>Endopterygota</taxon>
        <taxon>Lepidoptera</taxon>
        <taxon>Glossata</taxon>
        <taxon>Ditrysia</taxon>
        <taxon>Noctuoidea</taxon>
        <taxon>Erebidae</taxon>
        <taxon>Arctiinae</taxon>
        <taxon>Arctia</taxon>
    </lineage>
</organism>
<dbReference type="EMBL" id="CADEBD010000276">
    <property type="protein sequence ID" value="CAB3227387.1"/>
    <property type="molecule type" value="Genomic_DNA"/>
</dbReference>
<evidence type="ECO:0000313" key="8">
    <source>
        <dbReference type="Proteomes" id="UP000494256"/>
    </source>
</evidence>
<dbReference type="OrthoDB" id="2015831at2759"/>
<accession>A0A8S0Z6B5</accession>
<name>A0A8S0Z6B5_ARCPL</name>
<evidence type="ECO:0000256" key="5">
    <source>
        <dbReference type="SAM" id="SignalP"/>
    </source>
</evidence>
<evidence type="ECO:0000256" key="1">
    <source>
        <dbReference type="ARBA" id="ARBA00001974"/>
    </source>
</evidence>
<feature type="signal peptide" evidence="5">
    <location>
        <begin position="1"/>
        <end position="19"/>
    </location>
</feature>
<reference evidence="7 8" key="1">
    <citation type="submission" date="2020-04" db="EMBL/GenBank/DDBJ databases">
        <authorList>
            <person name="Wallbank WR R."/>
            <person name="Pardo Diaz C."/>
            <person name="Kozak K."/>
            <person name="Martin S."/>
            <person name="Jiggins C."/>
            <person name="Moest M."/>
            <person name="Warren A I."/>
            <person name="Byers J.R.P. K."/>
            <person name="Montejo-Kovacevich G."/>
            <person name="Yen C E."/>
        </authorList>
    </citation>
    <scope>NUCLEOTIDE SEQUENCE [LARGE SCALE GENOMIC DNA]</scope>
</reference>
<dbReference type="InterPro" id="IPR036188">
    <property type="entry name" value="FAD/NAD-bd_sf"/>
</dbReference>
<keyword evidence="4" id="KW-0274">FAD</keyword>
<proteinExistence type="inferred from homology"/>
<dbReference type="Gene3D" id="3.50.50.60">
    <property type="entry name" value="FAD/NAD(P)-binding domain"/>
    <property type="match status" value="1"/>
</dbReference>
<dbReference type="SUPFAM" id="SSF51905">
    <property type="entry name" value="FAD/NAD(P)-binding domain"/>
    <property type="match status" value="1"/>
</dbReference>
<gene>
    <name evidence="7" type="ORF">APLA_LOCUS3008</name>
</gene>
<dbReference type="PROSITE" id="PS00624">
    <property type="entry name" value="GMC_OXRED_2"/>
    <property type="match status" value="1"/>
</dbReference>
<comment type="similarity">
    <text evidence="2">Belongs to the GMC oxidoreductase family.</text>
</comment>
<dbReference type="Pfam" id="PF00732">
    <property type="entry name" value="GMC_oxred_N"/>
    <property type="match status" value="1"/>
</dbReference>
<sequence length="613" mass="67786">MELDFKCILLLAVLSTVTTLTTVTDDEFPPNYELRDGQKFDYIVVGAGAGGTAAAARLALAGQDVLLIEAGGDPLHLAKIPAMSVALQGSIIDWQYKTISNNVSCLSSIGQQCRFSRGKCLGGSTSINYMLYTRGNRKSDFKDITRPGWTFEDLMPYFLRYEGLQDLDKLPPSSKSYHNTSGLMRIGFFGDPKNRWHSRLINSFRALNFPFNPDVNAASQIGVTIATGYTYGGERMSTARGYLAREDVKNTLKVAKNTMCTGVLINRKNIATGITAVQFSNKIKLYAEKEVILSAGTLGTPQILMLSGIGPADHLKTMNIPVKVDLPVGDNLTDHALPLLFLKIGKRGQILANLKTLIKTVTQLSEYLKERQGAFTSNGLTDVIAFVNTHCYDFQQRRLLNVSFDGSDCEVPNLEIINAFLDRNVLPIAKPLVQNMVGLSSGVIDQLSELNKEFAFIAMSPVLLRPYSSGTVRLKNRNPLSPPAIYANYLSDERDVDEMVRSIRLVEQLTETPVFKRGKVSIVQFDLPGCPHHKLNSQNYWRCYVRHLTYPVYHAVGTVSLNTVLDERLRVLGVKRLRVADLSVLPSLPRANTEAVAVAIGERVSEMLLADNQ</sequence>
<dbReference type="InterPro" id="IPR007867">
    <property type="entry name" value="GMC_OxRtase_C"/>
</dbReference>
<evidence type="ECO:0000259" key="6">
    <source>
        <dbReference type="PROSITE" id="PS00624"/>
    </source>
</evidence>
<evidence type="ECO:0000256" key="4">
    <source>
        <dbReference type="ARBA" id="ARBA00022827"/>
    </source>
</evidence>
<dbReference type="GO" id="GO:0016614">
    <property type="term" value="F:oxidoreductase activity, acting on CH-OH group of donors"/>
    <property type="evidence" value="ECO:0007669"/>
    <property type="project" value="InterPro"/>
</dbReference>
<dbReference type="Proteomes" id="UP000494256">
    <property type="component" value="Unassembled WGS sequence"/>
</dbReference>
<dbReference type="AlphaFoldDB" id="A0A8S0Z6B5"/>
<keyword evidence="5" id="KW-0732">Signal</keyword>
<dbReference type="GO" id="GO:0050660">
    <property type="term" value="F:flavin adenine dinucleotide binding"/>
    <property type="evidence" value="ECO:0007669"/>
    <property type="project" value="InterPro"/>
</dbReference>
<keyword evidence="3" id="KW-0285">Flavoprotein</keyword>
<evidence type="ECO:0000313" key="7">
    <source>
        <dbReference type="EMBL" id="CAB3227387.1"/>
    </source>
</evidence>
<dbReference type="PANTHER" id="PTHR11552:SF147">
    <property type="entry name" value="CHOLINE DEHYDROGENASE, MITOCHONDRIAL"/>
    <property type="match status" value="1"/>
</dbReference>